<dbReference type="GO" id="GO:0046872">
    <property type="term" value="F:metal ion binding"/>
    <property type="evidence" value="ECO:0007669"/>
    <property type="project" value="UniProtKB-KW"/>
</dbReference>
<dbReference type="InterPro" id="IPR003347">
    <property type="entry name" value="JmjC_dom"/>
</dbReference>
<dbReference type="AlphaFoldDB" id="A0AAD7Q1W8"/>
<dbReference type="GO" id="GO:0003712">
    <property type="term" value="F:transcription coregulator activity"/>
    <property type="evidence" value="ECO:0007669"/>
    <property type="project" value="TreeGrafter"/>
</dbReference>
<dbReference type="SMART" id="SM00558">
    <property type="entry name" value="JmjC"/>
    <property type="match status" value="1"/>
</dbReference>
<dbReference type="KEGG" id="qsa:O6P43_011103"/>
<dbReference type="GO" id="GO:0006357">
    <property type="term" value="P:regulation of transcription by RNA polymerase II"/>
    <property type="evidence" value="ECO:0007669"/>
    <property type="project" value="TreeGrafter"/>
</dbReference>
<evidence type="ECO:0000256" key="1">
    <source>
        <dbReference type="ARBA" id="ARBA00004123"/>
    </source>
</evidence>
<dbReference type="InterPro" id="IPR045109">
    <property type="entry name" value="LSDs-like"/>
</dbReference>
<dbReference type="GO" id="GO:0031490">
    <property type="term" value="F:chromatin DNA binding"/>
    <property type="evidence" value="ECO:0007669"/>
    <property type="project" value="TreeGrafter"/>
</dbReference>
<dbReference type="GO" id="GO:0000785">
    <property type="term" value="C:chromatin"/>
    <property type="evidence" value="ECO:0007669"/>
    <property type="project" value="TreeGrafter"/>
</dbReference>
<dbReference type="GO" id="GO:0000118">
    <property type="term" value="C:histone deacetylase complex"/>
    <property type="evidence" value="ECO:0007669"/>
    <property type="project" value="TreeGrafter"/>
</dbReference>
<keyword evidence="7" id="KW-1185">Reference proteome</keyword>
<evidence type="ECO:0000313" key="6">
    <source>
        <dbReference type="EMBL" id="KAJ7973352.1"/>
    </source>
</evidence>
<feature type="domain" description="JmjC" evidence="5">
    <location>
        <begin position="51"/>
        <end position="311"/>
    </location>
</feature>
<dbReference type="PROSITE" id="PS51184">
    <property type="entry name" value="JMJC"/>
    <property type="match status" value="1"/>
</dbReference>
<dbReference type="Gene3D" id="2.60.120.650">
    <property type="entry name" value="Cupin"/>
    <property type="match status" value="2"/>
</dbReference>
<dbReference type="Proteomes" id="UP001163823">
    <property type="component" value="Chromosome 4"/>
</dbReference>
<evidence type="ECO:0000313" key="7">
    <source>
        <dbReference type="Proteomes" id="UP001163823"/>
    </source>
</evidence>
<comment type="caution">
    <text evidence="6">The sequence shown here is derived from an EMBL/GenBank/DDBJ whole genome shotgun (WGS) entry which is preliminary data.</text>
</comment>
<dbReference type="SUPFAM" id="SSF51197">
    <property type="entry name" value="Clavaminate synthase-like"/>
    <property type="match status" value="1"/>
</dbReference>
<dbReference type="GO" id="GO:0032454">
    <property type="term" value="F:histone H3K9 demethylase activity"/>
    <property type="evidence" value="ECO:0007669"/>
    <property type="project" value="InterPro"/>
</dbReference>
<accession>A0AAD7Q1W8</accession>
<name>A0AAD7Q1W8_QUISA</name>
<dbReference type="EMBL" id="JARAOO010000004">
    <property type="protein sequence ID" value="KAJ7973352.1"/>
    <property type="molecule type" value="Genomic_DNA"/>
</dbReference>
<organism evidence="6 7">
    <name type="scientific">Quillaja saponaria</name>
    <name type="common">Soap bark tree</name>
    <dbReference type="NCBI Taxonomy" id="32244"/>
    <lineage>
        <taxon>Eukaryota</taxon>
        <taxon>Viridiplantae</taxon>
        <taxon>Streptophyta</taxon>
        <taxon>Embryophyta</taxon>
        <taxon>Tracheophyta</taxon>
        <taxon>Spermatophyta</taxon>
        <taxon>Magnoliopsida</taxon>
        <taxon>eudicotyledons</taxon>
        <taxon>Gunneridae</taxon>
        <taxon>Pentapetalae</taxon>
        <taxon>rosids</taxon>
        <taxon>fabids</taxon>
        <taxon>Fabales</taxon>
        <taxon>Quillajaceae</taxon>
        <taxon>Quillaja</taxon>
    </lineage>
</organism>
<dbReference type="PANTHER" id="PTHR12549:SF17">
    <property type="entry name" value="E3 UBIQUITIN-PROTEIN LIGASE JMJ24"/>
    <property type="match status" value="1"/>
</dbReference>
<reference evidence="6" key="1">
    <citation type="journal article" date="2023" name="Science">
        <title>Elucidation of the pathway for biosynthesis of saponin adjuvants from the soapbark tree.</title>
        <authorList>
            <person name="Reed J."/>
            <person name="Orme A."/>
            <person name="El-Demerdash A."/>
            <person name="Owen C."/>
            <person name="Martin L.B.B."/>
            <person name="Misra R.C."/>
            <person name="Kikuchi S."/>
            <person name="Rejzek M."/>
            <person name="Martin A.C."/>
            <person name="Harkess A."/>
            <person name="Leebens-Mack J."/>
            <person name="Louveau T."/>
            <person name="Stephenson M.J."/>
            <person name="Osbourn A."/>
        </authorList>
    </citation>
    <scope>NUCLEOTIDE SEQUENCE</scope>
    <source>
        <strain evidence="6">S10</strain>
    </source>
</reference>
<evidence type="ECO:0000259" key="5">
    <source>
        <dbReference type="PROSITE" id="PS51184"/>
    </source>
</evidence>
<evidence type="ECO:0000256" key="4">
    <source>
        <dbReference type="ARBA" id="ARBA00023242"/>
    </source>
</evidence>
<proteinExistence type="inferred from homology"/>
<gene>
    <name evidence="6" type="ORF">O6P43_011103</name>
</gene>
<evidence type="ECO:0000256" key="2">
    <source>
        <dbReference type="ARBA" id="ARBA00006801"/>
    </source>
</evidence>
<dbReference type="Pfam" id="PF02373">
    <property type="entry name" value="JmjC"/>
    <property type="match status" value="1"/>
</dbReference>
<evidence type="ECO:0000256" key="3">
    <source>
        <dbReference type="ARBA" id="ARBA00022723"/>
    </source>
</evidence>
<dbReference type="PANTHER" id="PTHR12549">
    <property type="entry name" value="JMJC DOMAIN-CONTAINING HISTONE DEMETHYLATION PROTEIN"/>
    <property type="match status" value="1"/>
</dbReference>
<keyword evidence="4" id="KW-0539">Nucleus</keyword>
<comment type="similarity">
    <text evidence="2">Belongs to the JARID1 histone demethylase family.</text>
</comment>
<sequence length="390" mass="44018">MGEPIIVKQVFDSSSISSWDPIVIWRGVQDTTDEKMKGETRMVRAIDCLDWSEVDIELGQFIGGYSEGRIHENGPKIYISYGISEKLGRGDSVTNLHFKMGDMVYLLVHTSEVKLKGWQRTKIEKIQKAYNESDEVKDPPGNPQMCLESPDLSLVDSDGSIKNDPVTDQGVETASITEHVTIDHSIGEDGDNSEKTHPGVIWDVFRREDVPKLIEYLRVQWKDFEKSDNIVNDFVTRPLYDGVIFMDGNHKIKLKEEFGVEPWSFEQHLGQAVFIPAGCPFQARNSTVQVGLDFLSPESLGEAVKLAEEVRWLPNDHEAKLQVLEVRREECVKEIGKISLYAASSSIKEVQKLVLDPILGAEVGFEDPNLTAMVSKYLEKMVRQRQISCS</sequence>
<keyword evidence="3" id="KW-0479">Metal-binding</keyword>
<protein>
    <submittedName>
        <fullName evidence="6">Lysine-specific demethylase JMJ25</fullName>
    </submittedName>
</protein>
<comment type="subcellular location">
    <subcellularLocation>
        <location evidence="1">Nucleus</location>
    </subcellularLocation>
</comment>